<dbReference type="SUPFAM" id="SSF54556">
    <property type="entry name" value="Chitinase insertion domain"/>
    <property type="match status" value="1"/>
</dbReference>
<evidence type="ECO:0000313" key="20">
    <source>
        <dbReference type="Proteomes" id="UP000554235"/>
    </source>
</evidence>
<keyword evidence="9" id="KW-0843">Virulence</keyword>
<keyword evidence="5" id="KW-0964">Secreted</keyword>
<dbReference type="InterPro" id="IPR053214">
    <property type="entry name" value="LysM12-like"/>
</dbReference>
<dbReference type="PROSITE" id="PS51782">
    <property type="entry name" value="LYSM"/>
    <property type="match status" value="2"/>
</dbReference>
<reference evidence="19 20" key="1">
    <citation type="submission" date="2020-01" db="EMBL/GenBank/DDBJ databases">
        <title>Identification and distribution of gene clusters putatively required for synthesis of sphingolipid metabolism inhibitors in phylogenetically diverse species of the filamentous fungus Fusarium.</title>
        <authorList>
            <person name="Kim H.-S."/>
            <person name="Busman M."/>
            <person name="Brown D.W."/>
            <person name="Divon H."/>
            <person name="Uhlig S."/>
            <person name="Proctor R.H."/>
        </authorList>
    </citation>
    <scope>NUCLEOTIDE SEQUENCE [LARGE SCALE GENOMIC DNA]</scope>
    <source>
        <strain evidence="19 20">NRRL 20459</strain>
    </source>
</reference>
<dbReference type="InterPro" id="IPR001223">
    <property type="entry name" value="Glyco_hydro18_cat"/>
</dbReference>
<evidence type="ECO:0000256" key="6">
    <source>
        <dbReference type="ARBA" id="ARBA00022669"/>
    </source>
</evidence>
<dbReference type="EMBL" id="JAADYS010000949">
    <property type="protein sequence ID" value="KAF4465976.1"/>
    <property type="molecule type" value="Genomic_DNA"/>
</dbReference>
<dbReference type="GO" id="GO:0006032">
    <property type="term" value="P:chitin catabolic process"/>
    <property type="evidence" value="ECO:0007669"/>
    <property type="project" value="UniProtKB-KW"/>
</dbReference>
<dbReference type="Gene3D" id="3.10.50.10">
    <property type="match status" value="1"/>
</dbReference>
<comment type="subcellular location">
    <subcellularLocation>
        <location evidence="2">Secreted</location>
    </subcellularLocation>
</comment>
<feature type="region of interest" description="Disordered" evidence="15">
    <location>
        <begin position="1278"/>
        <end position="1297"/>
    </location>
</feature>
<dbReference type="GO" id="GO:0000272">
    <property type="term" value="P:polysaccharide catabolic process"/>
    <property type="evidence" value="ECO:0007669"/>
    <property type="project" value="UniProtKB-KW"/>
</dbReference>
<evidence type="ECO:0000259" key="17">
    <source>
        <dbReference type="PROSITE" id="PS51782"/>
    </source>
</evidence>
<feature type="domain" description="GH18" evidence="18">
    <location>
        <begin position="520"/>
        <end position="886"/>
    </location>
</feature>
<dbReference type="InterPro" id="IPR017853">
    <property type="entry name" value="GH"/>
</dbReference>
<keyword evidence="8" id="KW-0146">Chitin degradation</keyword>
<feature type="domain" description="LysM" evidence="17">
    <location>
        <begin position="313"/>
        <end position="358"/>
    </location>
</feature>
<evidence type="ECO:0000259" key="18">
    <source>
        <dbReference type="PROSITE" id="PS51910"/>
    </source>
</evidence>
<keyword evidence="11 14" id="KW-0326">Glycosidase</keyword>
<keyword evidence="16" id="KW-0732">Signal</keyword>
<dbReference type="InterPro" id="IPR001579">
    <property type="entry name" value="Glyco_hydro_18_chit_AS"/>
</dbReference>
<dbReference type="InterPro" id="IPR029070">
    <property type="entry name" value="Chitinase_insertion_sf"/>
</dbReference>
<dbReference type="InterPro" id="IPR018392">
    <property type="entry name" value="LysM"/>
</dbReference>
<dbReference type="InterPro" id="IPR036779">
    <property type="entry name" value="LysM_dom_sf"/>
</dbReference>
<dbReference type="OrthoDB" id="73875at2759"/>
<evidence type="ECO:0000256" key="1">
    <source>
        <dbReference type="ARBA" id="ARBA00000822"/>
    </source>
</evidence>
<dbReference type="GO" id="GO:0008061">
    <property type="term" value="F:chitin binding"/>
    <property type="evidence" value="ECO:0007669"/>
    <property type="project" value="UniProtKB-KW"/>
</dbReference>
<dbReference type="CDD" id="cd00035">
    <property type="entry name" value="ChtBD1"/>
    <property type="match status" value="1"/>
</dbReference>
<dbReference type="Gene3D" id="3.10.350.10">
    <property type="entry name" value="LysM domain"/>
    <property type="match status" value="2"/>
</dbReference>
<evidence type="ECO:0000256" key="10">
    <source>
        <dbReference type="ARBA" id="ARBA00023277"/>
    </source>
</evidence>
<comment type="caution">
    <text evidence="19">The sequence shown here is derived from an EMBL/GenBank/DDBJ whole genome shotgun (WGS) entry which is preliminary data.</text>
</comment>
<feature type="signal peptide" evidence="16">
    <location>
        <begin position="1"/>
        <end position="28"/>
    </location>
</feature>
<evidence type="ECO:0000256" key="2">
    <source>
        <dbReference type="ARBA" id="ARBA00004613"/>
    </source>
</evidence>
<dbReference type="Proteomes" id="UP000554235">
    <property type="component" value="Unassembled WGS sequence"/>
</dbReference>
<name>A0A8H4PDZ6_9HYPO</name>
<dbReference type="SMART" id="SM00636">
    <property type="entry name" value="Glyco_18"/>
    <property type="match status" value="1"/>
</dbReference>
<dbReference type="SUPFAM" id="SSF51445">
    <property type="entry name" value="(Trans)glycosidases"/>
    <property type="match status" value="1"/>
</dbReference>
<comment type="catalytic activity">
    <reaction evidence="1">
        <text>Random endo-hydrolysis of N-acetyl-beta-D-glucosaminide (1-&gt;4)-beta-linkages in chitin and chitodextrins.</text>
        <dbReference type="EC" id="3.2.1.14"/>
    </reaction>
</comment>
<keyword evidence="12" id="KW-0624">Polysaccharide degradation</keyword>
<keyword evidence="20" id="KW-1185">Reference proteome</keyword>
<evidence type="ECO:0000256" key="4">
    <source>
        <dbReference type="ARBA" id="ARBA00012729"/>
    </source>
</evidence>
<evidence type="ECO:0000256" key="7">
    <source>
        <dbReference type="ARBA" id="ARBA00022801"/>
    </source>
</evidence>
<dbReference type="GO" id="GO:0008843">
    <property type="term" value="F:endochitinase activity"/>
    <property type="evidence" value="ECO:0007669"/>
    <property type="project" value="UniProtKB-EC"/>
</dbReference>
<dbReference type="PROSITE" id="PS01095">
    <property type="entry name" value="GH18_1"/>
    <property type="match status" value="1"/>
</dbReference>
<accession>A0A8H4PDZ6</accession>
<dbReference type="EC" id="3.2.1.14" evidence="4"/>
<dbReference type="InterPro" id="IPR036861">
    <property type="entry name" value="Endochitinase-like_sf"/>
</dbReference>
<keyword evidence="6" id="KW-0147">Chitin-binding</keyword>
<comment type="similarity">
    <text evidence="13">Belongs to the secreted LysM effector family.</text>
</comment>
<evidence type="ECO:0000256" key="16">
    <source>
        <dbReference type="SAM" id="SignalP"/>
    </source>
</evidence>
<organism evidence="19 20">
    <name type="scientific">Fusarium albosuccineum</name>
    <dbReference type="NCBI Taxonomy" id="1237068"/>
    <lineage>
        <taxon>Eukaryota</taxon>
        <taxon>Fungi</taxon>
        <taxon>Dikarya</taxon>
        <taxon>Ascomycota</taxon>
        <taxon>Pezizomycotina</taxon>
        <taxon>Sordariomycetes</taxon>
        <taxon>Hypocreomycetidae</taxon>
        <taxon>Hypocreales</taxon>
        <taxon>Nectriaceae</taxon>
        <taxon>Fusarium</taxon>
        <taxon>Fusarium decemcellulare species complex</taxon>
    </lineage>
</organism>
<dbReference type="Pfam" id="PF00704">
    <property type="entry name" value="Glyco_hydro_18"/>
    <property type="match status" value="1"/>
</dbReference>
<evidence type="ECO:0000256" key="9">
    <source>
        <dbReference type="ARBA" id="ARBA00023026"/>
    </source>
</evidence>
<keyword evidence="10" id="KW-0119">Carbohydrate metabolism</keyword>
<dbReference type="CDD" id="cd02878">
    <property type="entry name" value="GH18_zymocin_alpha"/>
    <property type="match status" value="1"/>
</dbReference>
<evidence type="ECO:0000256" key="12">
    <source>
        <dbReference type="ARBA" id="ARBA00023326"/>
    </source>
</evidence>
<dbReference type="GO" id="GO:0005576">
    <property type="term" value="C:extracellular region"/>
    <property type="evidence" value="ECO:0007669"/>
    <property type="project" value="UniProtKB-SubCell"/>
</dbReference>
<dbReference type="PANTHER" id="PTHR47700:SF2">
    <property type="entry name" value="CHITINASE"/>
    <property type="match status" value="1"/>
</dbReference>
<evidence type="ECO:0000313" key="19">
    <source>
        <dbReference type="EMBL" id="KAF4465976.1"/>
    </source>
</evidence>
<keyword evidence="7 14" id="KW-0378">Hydrolase</keyword>
<evidence type="ECO:0000256" key="3">
    <source>
        <dbReference type="ARBA" id="ARBA00008682"/>
    </source>
</evidence>
<evidence type="ECO:0000256" key="15">
    <source>
        <dbReference type="SAM" id="MobiDB-lite"/>
    </source>
</evidence>
<evidence type="ECO:0000256" key="13">
    <source>
        <dbReference type="ARBA" id="ARBA00044955"/>
    </source>
</evidence>
<dbReference type="InterPro" id="IPR011583">
    <property type="entry name" value="Chitinase_II/V-like_cat"/>
</dbReference>
<evidence type="ECO:0000256" key="11">
    <source>
        <dbReference type="ARBA" id="ARBA00023295"/>
    </source>
</evidence>
<comment type="similarity">
    <text evidence="3">Belongs to the glycosyl hydrolase 18 family. Chitinase class V subfamily.</text>
</comment>
<sequence length="1297" mass="143266">MVSFTGRNGIASPLAVTLLLAPSSQALAREEFYSERKACPVSCSSTSDPSQWTLYTSLQRLTYCHQPLLFEVSLSGDSPSTRSQLTRVRACTAVEADKEEEVIVNAILPEPEKLSPNGSTRRSLECTSTTKNSTSVELATWGQQSSASRDMTLGALEELTRWVEAKKDCRASPTVMFAYNNGTVVGYFAGERVQSNSAARLIKKLSDNVSKDGAGSRSLLQHCNTSGLNNTAVTSAVTVGVVVDTEGDFVAVQRAVRAWSGALCVEDADSTKRLNNVALNLFKTVQRPDTLESFHFTPVEGQLERRQGPAECRWIRVEDGDGCASLATRCGITGAQYMEFNSEAGHCANLAPGQPVCCSSGRLPEIRPRPNPDGSCFVHNVEGGDFCAVIAATNGLTIDDIYDFNKNTWGWSGCDPLALGISICLSPGDPPMPAPVDNAVCGPTKPGSRPPRGDQTLADLNPCLLKACCNIWGQCGTTADFCIESESETGAPGTAAPGTHGCVQNCGMDIVNNAVPAQIWRKLGYFEGWNRNRPCLHMDARATKNHKQAYTDVHFSFAHITEGPDYDVLIPDDVVGEWQNFLKITDGPAKTLAFGGWTFSAEAPTYHLFREATAPANRERFAENVVQFAIKYDLDGLDFDWEYPGAPDIPGIPPGGKDEGQNYLEFLKLVRAKLPPLKTLSIAAPASFWYLKQFPIAAMAPYLDYIVYMTYDLHGQWDAGNEWSMPNCPSGACLRSHVNWTETHNALSMITKAGVPASKILMGVSTYGRSFKMAQAGCDGPECSFLGDRLESPAKPGRCTDTGGYLSNAEIFEQIDKGYTRKWSDIETRSNYLVYDGTEWVSYMDDAMRQWRETQAKRLNFGGTIEWAIDLQEFLENDGRDDTRDLWHRPEKCKDETPHDTIQELINDLKIPLHCMPIYALEVLEKMASRALQKYHDLIDDDYDRNFEAFRRTVHRSADDRLWEWFLESASTYFDCTLDRDGSKARCPPEGNPDTSTGNYTFHLRAGDSGKFYEDVLEKHGLTQQQVYFGPKIYRRTNPEDLGGTCVGITGCVTHWFRQVPTVNYAYYKQDDIPNPKDVIEPSVDGAGDITATLWGYRWAFQLGLIQEDMTKVVDAYTIPVLLIEESVEAMQEAHDMGEEIREDEMTNFILLIVETVLFIIPLLGKVVGSAVRTAVFAYYIRAAANIVGDLGLIATDIYKVEQAETDEERAVLGLGIAITGMGTLTNIPTIRTAGKTRKDVPNPYYYKITKKEEEPKFRSSMESVQGEACMITRVTNADGSAPIWPPDSPGTIPDVD</sequence>
<feature type="chain" id="PRO_5034979452" description="chitinase" evidence="16">
    <location>
        <begin position="29"/>
        <end position="1297"/>
    </location>
</feature>
<dbReference type="SUPFAM" id="SSF57016">
    <property type="entry name" value="Plant lectins/antimicrobial peptides"/>
    <property type="match status" value="1"/>
</dbReference>
<dbReference type="PROSITE" id="PS51910">
    <property type="entry name" value="GH18_2"/>
    <property type="match status" value="1"/>
</dbReference>
<evidence type="ECO:0000256" key="8">
    <source>
        <dbReference type="ARBA" id="ARBA00023024"/>
    </source>
</evidence>
<proteinExistence type="inferred from homology"/>
<dbReference type="PANTHER" id="PTHR47700">
    <property type="entry name" value="V CHITINASE, PUTATIVE (AFU_ORTHOLOGUE AFUA_6G13720)-RELATED"/>
    <property type="match status" value="1"/>
</dbReference>
<protein>
    <recommendedName>
        <fullName evidence="4">chitinase</fullName>
        <ecNumber evidence="4">3.2.1.14</ecNumber>
    </recommendedName>
</protein>
<gene>
    <name evidence="19" type="ORF">FALBO_7169</name>
</gene>
<evidence type="ECO:0000256" key="14">
    <source>
        <dbReference type="RuleBase" id="RU000489"/>
    </source>
</evidence>
<dbReference type="Gene3D" id="3.20.20.80">
    <property type="entry name" value="Glycosidases"/>
    <property type="match status" value="1"/>
</dbReference>
<feature type="domain" description="LysM" evidence="17">
    <location>
        <begin position="377"/>
        <end position="425"/>
    </location>
</feature>
<evidence type="ECO:0000256" key="5">
    <source>
        <dbReference type="ARBA" id="ARBA00022525"/>
    </source>
</evidence>